<dbReference type="PANTHER" id="PTHR46656:SF3">
    <property type="entry name" value="PUTATIVE-RELATED"/>
    <property type="match status" value="1"/>
</dbReference>
<organism evidence="2 3">
    <name type="scientific">Lentzea albida</name>
    <dbReference type="NCBI Taxonomy" id="65499"/>
    <lineage>
        <taxon>Bacteria</taxon>
        <taxon>Bacillati</taxon>
        <taxon>Actinomycetota</taxon>
        <taxon>Actinomycetes</taxon>
        <taxon>Pseudonocardiales</taxon>
        <taxon>Pseudonocardiaceae</taxon>
        <taxon>Lentzea</taxon>
    </lineage>
</organism>
<feature type="coiled-coil region" evidence="1">
    <location>
        <begin position="872"/>
        <end position="899"/>
    </location>
</feature>
<keyword evidence="2" id="KW-0808">Transferase</keyword>
<dbReference type="PANTHER" id="PTHR46656">
    <property type="entry name" value="PUTATIVE-RELATED"/>
    <property type="match status" value="1"/>
</dbReference>
<dbReference type="EMBL" id="FOFV01000001">
    <property type="protein sequence ID" value="SEP71745.1"/>
    <property type="molecule type" value="Genomic_DNA"/>
</dbReference>
<dbReference type="GO" id="GO:0016740">
    <property type="term" value="F:transferase activity"/>
    <property type="evidence" value="ECO:0007669"/>
    <property type="project" value="UniProtKB-KW"/>
</dbReference>
<evidence type="ECO:0000313" key="3">
    <source>
        <dbReference type="Proteomes" id="UP000199503"/>
    </source>
</evidence>
<evidence type="ECO:0000313" key="2">
    <source>
        <dbReference type="EMBL" id="SEP71745.1"/>
    </source>
</evidence>
<evidence type="ECO:0000256" key="1">
    <source>
        <dbReference type="SAM" id="Coils"/>
    </source>
</evidence>
<dbReference type="OrthoDB" id="5679686at2"/>
<protein>
    <submittedName>
        <fullName evidence="2">Glycosyl transferases group 1</fullName>
    </submittedName>
</protein>
<dbReference type="STRING" id="65499.SAMN04488000_10129"/>
<dbReference type="Pfam" id="PF20706">
    <property type="entry name" value="GT4-conflict"/>
    <property type="match status" value="1"/>
</dbReference>
<gene>
    <name evidence="2" type="ORF">SAMN04488000_10129</name>
</gene>
<dbReference type="CDD" id="cd03801">
    <property type="entry name" value="GT4_PimA-like"/>
    <property type="match status" value="1"/>
</dbReference>
<dbReference type="SUPFAM" id="SSF53756">
    <property type="entry name" value="UDP-Glycosyltransferase/glycogen phosphorylase"/>
    <property type="match status" value="1"/>
</dbReference>
<proteinExistence type="predicted"/>
<name>A0A1H9A557_9PSEU</name>
<reference evidence="3" key="1">
    <citation type="submission" date="2016-10" db="EMBL/GenBank/DDBJ databases">
        <authorList>
            <person name="Varghese N."/>
            <person name="Submissions S."/>
        </authorList>
    </citation>
    <scope>NUCLEOTIDE SEQUENCE [LARGE SCALE GENOMIC DNA]</scope>
    <source>
        <strain evidence="3">DSM 44437</strain>
    </source>
</reference>
<accession>A0A1H9A557</accession>
<dbReference type="RefSeq" id="WP_089907548.1">
    <property type="nucleotide sequence ID" value="NZ_FOFV01000001.1"/>
</dbReference>
<dbReference type="Proteomes" id="UP000199503">
    <property type="component" value="Unassembled WGS sequence"/>
</dbReference>
<dbReference type="AlphaFoldDB" id="A0A1H9A557"/>
<sequence>MAEPKLPVACTVATRSGLPAAKVLAASYREHHPGHEFVILVLDGPDGVVAREQWTEVGPGWLDLDETTFQRMATAYDSGELAGAVKPLVLRKLLSQGAPAAIFLHPDIRVFAPYPEVVDLAVQHDIVLTARLLEPMPRDGYEPSDLGMMAMGMFDLGFIAVGQGSKKFLEFWAERLRQDAIIDPGAQLFVDQRWADQIPTLFRHTILRDPGFNIGYWNAHERSVTRGPDGTLYAGGERLRFFHFAGYRPDQPWLLSQHCHHRPRILLSDHPELRELCLAYGDELLAAGWRKPQEKSTYRYDWLADGTRVSIQMRRMFRHAWIEAERPEAKQMLFKRAITEIPPHPFGSGGDDEFIEWLRSPGAPPEEAAGLNRMTMLAWAMRPDLQKAFPWPCAADAPGFREWCRTYGVEEGVVPTWALPREPRSAQDPLDEFGVNIAGYLTAELGLGEMGRIVLKAVEAAEVPVVSVVEEHSLACRTDLEQPDSAGRPKFPVSVMAVNSDQTEVLLASFPEVGHRRYRIGLWAWELEEVPPWQQAGYEFVDEIWTVSEFCREAFQQHGSVPVKVIPVPVLDPGAPQRTARAPGKPTQFFFAFDFNSTGGRKNPWGVVEAFTRAFPSDRQDVRLVIKATNGQLHTNAAERLRLLVAADPRIELMERYLSIDELNALYRDSDCYVSLHRSEGFGLTVAEAMVRGMPVISTDYSSTTEFFDPSVGWAIPYKMVEVGEGWYPYPADALWADPDLDAAAKAMREVADNPAEARRRGDAARQHILRTRSMDAAASWMRTELRAAHARWQAIYGEQQDSPDPQDPFTRAREALKWRADTSSPSRLPLAPTLRRAVLRAVDHFDVHQRKIMGELVGSAQQAFESVARSVSSHDKRLDDMARQIRKLENKLDRRNSEDSR</sequence>
<keyword evidence="3" id="KW-1185">Reference proteome</keyword>
<keyword evidence="1" id="KW-0175">Coiled coil</keyword>
<dbReference type="Gene3D" id="3.40.50.2000">
    <property type="entry name" value="Glycogen Phosphorylase B"/>
    <property type="match status" value="1"/>
</dbReference>